<evidence type="ECO:0000256" key="3">
    <source>
        <dbReference type="ARBA" id="ARBA00023085"/>
    </source>
</evidence>
<gene>
    <name evidence="7" type="ORF">BGI27_04750</name>
    <name evidence="8" type="ORF">CGU29_03245</name>
</gene>
<evidence type="ECO:0000313" key="7">
    <source>
        <dbReference type="EMBL" id="KAF7600052.1"/>
    </source>
</evidence>
<evidence type="ECO:0000313" key="8">
    <source>
        <dbReference type="EMBL" id="PAS94558.1"/>
    </source>
</evidence>
<feature type="region of interest" description="Disordered" evidence="4">
    <location>
        <begin position="341"/>
        <end position="370"/>
    </location>
</feature>
<dbReference type="InterPro" id="IPR012334">
    <property type="entry name" value="Pectin_lyas_fold"/>
</dbReference>
<feature type="domain" description="Pectinesterase catalytic" evidence="6">
    <location>
        <begin position="56"/>
        <end position="290"/>
    </location>
</feature>
<proteinExistence type="inferred from homology"/>
<organism evidence="8 9">
    <name type="scientific">Candidatus Dactylopiibacterium carminicum</name>
    <dbReference type="NCBI Taxonomy" id="857335"/>
    <lineage>
        <taxon>Bacteria</taxon>
        <taxon>Pseudomonadati</taxon>
        <taxon>Pseudomonadota</taxon>
        <taxon>Betaproteobacteria</taxon>
        <taxon>Rhodocyclales</taxon>
        <taxon>Rhodocyclaceae</taxon>
        <taxon>Candidatus Dactylopiibacterium</taxon>
    </lineage>
</organism>
<dbReference type="InterPro" id="IPR000070">
    <property type="entry name" value="Pectinesterase_cat"/>
</dbReference>
<accession>A0A272EWR2</accession>
<sequence>MKIVKGWTLGGFAFAGFMLGACAIQPQASGTQTADMSSQVIVDAAHAGPAGANVGGIKTYKTIQSALDAAPARSKQPYVVRIKAGRYYEKLEITRPNVTFIGEGQDKTVLTYDAFSGLDRPGGKAWGTWGCETLIVKAPDFRAESLTIENGYDYNANDVLDKSDPKYTNAPQAVALMTDTGSDRAVFYKVKVTGFQDTLFVNAGRAYFYQSYVSGHVDFIFGAGQAVFEDSDIITRPRLRPDLKTIGYVTAPSTKIADPYGLVFINSRLKKENDKVPANSSPLGRPWHPTASLPDGRYADPDAIGASTFIDCWMDDHIAIDGWASMTGTGRAAGTKDTFLPDNPKHARFLEHGSKGPGAPRKDASKMRDQLTGSAEQAKAFTAAKVFGDWAPQI</sequence>
<evidence type="ECO:0000256" key="4">
    <source>
        <dbReference type="SAM" id="MobiDB-lite"/>
    </source>
</evidence>
<dbReference type="Gene3D" id="2.160.20.10">
    <property type="entry name" value="Single-stranded right-handed beta-helix, Pectin lyase-like"/>
    <property type="match status" value="1"/>
</dbReference>
<dbReference type="PANTHER" id="PTHR31321:SF57">
    <property type="entry name" value="PECTINESTERASE 53-RELATED"/>
    <property type="match status" value="1"/>
</dbReference>
<keyword evidence="5" id="KW-0732">Signal</keyword>
<reference evidence="8 9" key="2">
    <citation type="submission" date="2017-07" db="EMBL/GenBank/DDBJ databases">
        <title>Candidatus Dactylopiibacterium carminicum, a nitrogen-fixing symbiont of the cochineal insect Dactylopius coccus and Dactylopius opuntiae (Hemiptera: Coccoidea: Dactylopiidae).</title>
        <authorList>
            <person name="Vera A."/>
        </authorList>
    </citation>
    <scope>NUCLEOTIDE SEQUENCE [LARGE SCALE GENOMIC DNA]</scope>
    <source>
        <strain evidence="8 9">NFDCM</strain>
    </source>
</reference>
<keyword evidence="3" id="KW-0063">Aspartyl esterase</keyword>
<dbReference type="RefSeq" id="WP_095523765.1">
    <property type="nucleotide sequence ID" value="NZ_MDUX01000010.1"/>
</dbReference>
<dbReference type="Pfam" id="PF01095">
    <property type="entry name" value="Pectinesterase"/>
    <property type="match status" value="1"/>
</dbReference>
<keyword evidence="2" id="KW-0378">Hydrolase</keyword>
<dbReference type="PANTHER" id="PTHR31321">
    <property type="entry name" value="ACYL-COA THIOESTER HYDROLASE YBHC-RELATED"/>
    <property type="match status" value="1"/>
</dbReference>
<dbReference type="InterPro" id="IPR011050">
    <property type="entry name" value="Pectin_lyase_fold/virulence"/>
</dbReference>
<keyword evidence="10" id="KW-1185">Reference proteome</keyword>
<dbReference type="GO" id="GO:0009279">
    <property type="term" value="C:cell outer membrane"/>
    <property type="evidence" value="ECO:0007669"/>
    <property type="project" value="TreeGrafter"/>
</dbReference>
<evidence type="ECO:0000256" key="5">
    <source>
        <dbReference type="SAM" id="SignalP"/>
    </source>
</evidence>
<evidence type="ECO:0000313" key="10">
    <source>
        <dbReference type="Proteomes" id="UP000623509"/>
    </source>
</evidence>
<comment type="caution">
    <text evidence="8">The sequence shown here is derived from an EMBL/GenBank/DDBJ whole genome shotgun (WGS) entry which is preliminary data.</text>
</comment>
<dbReference type="AlphaFoldDB" id="A0A272EWR2"/>
<feature type="chain" id="PRO_5012379842" evidence="5">
    <location>
        <begin position="24"/>
        <end position="394"/>
    </location>
</feature>
<feature type="signal peptide" evidence="5">
    <location>
        <begin position="1"/>
        <end position="23"/>
    </location>
</feature>
<feature type="region of interest" description="Disordered" evidence="4">
    <location>
        <begin position="275"/>
        <end position="294"/>
    </location>
</feature>
<evidence type="ECO:0000259" key="6">
    <source>
        <dbReference type="Pfam" id="PF01095"/>
    </source>
</evidence>
<evidence type="ECO:0000313" key="9">
    <source>
        <dbReference type="Proteomes" id="UP000216107"/>
    </source>
</evidence>
<evidence type="ECO:0000256" key="2">
    <source>
        <dbReference type="ARBA" id="ARBA00022801"/>
    </source>
</evidence>
<dbReference type="GO" id="GO:0042545">
    <property type="term" value="P:cell wall modification"/>
    <property type="evidence" value="ECO:0007669"/>
    <property type="project" value="InterPro"/>
</dbReference>
<dbReference type="EMBL" id="MDUX01000010">
    <property type="protein sequence ID" value="KAF7600052.1"/>
    <property type="molecule type" value="Genomic_DNA"/>
</dbReference>
<feature type="compositionally biased region" description="Basic and acidic residues" evidence="4">
    <location>
        <begin position="343"/>
        <end position="369"/>
    </location>
</feature>
<evidence type="ECO:0000256" key="1">
    <source>
        <dbReference type="ARBA" id="ARBA00008891"/>
    </source>
</evidence>
<dbReference type="Proteomes" id="UP000216107">
    <property type="component" value="Unassembled WGS sequence"/>
</dbReference>
<name>A0A272EWR2_9RHOO</name>
<reference evidence="7 10" key="1">
    <citation type="submission" date="2016-08" db="EMBL/GenBank/DDBJ databases">
        <title>Candidatus Dactylopiibacterium carminicum genome sequence.</title>
        <authorList>
            <person name="Ramirez-Puebla S.T."/>
            <person name="Ormeno-Orrillo E."/>
            <person name="Vera-Ponce De Leon A."/>
            <person name="Luis L."/>
            <person name="Sanchez-Flores A."/>
            <person name="Monica R."/>
            <person name="Martinez-Romero E."/>
        </authorList>
    </citation>
    <scope>NUCLEOTIDE SEQUENCE [LARGE SCALE GENOMIC DNA]</scope>
    <source>
        <strain evidence="7">END1</strain>
    </source>
</reference>
<dbReference type="PROSITE" id="PS51257">
    <property type="entry name" value="PROKAR_LIPOPROTEIN"/>
    <property type="match status" value="1"/>
</dbReference>
<dbReference type="GO" id="GO:0030599">
    <property type="term" value="F:pectinesterase activity"/>
    <property type="evidence" value="ECO:0007669"/>
    <property type="project" value="InterPro"/>
</dbReference>
<dbReference type="OrthoDB" id="9795222at2"/>
<dbReference type="EMBL" id="NMRN01000006">
    <property type="protein sequence ID" value="PAS94558.1"/>
    <property type="molecule type" value="Genomic_DNA"/>
</dbReference>
<comment type="similarity">
    <text evidence="1">Belongs to the pectinesterase family.</text>
</comment>
<dbReference type="SUPFAM" id="SSF51126">
    <property type="entry name" value="Pectin lyase-like"/>
    <property type="match status" value="1"/>
</dbReference>
<protein>
    <submittedName>
        <fullName evidence="8">Pectin esterase</fullName>
    </submittedName>
</protein>
<dbReference type="Proteomes" id="UP000623509">
    <property type="component" value="Unassembled WGS sequence"/>
</dbReference>